<dbReference type="PANTHER" id="PTHR30508">
    <property type="entry name" value="FES CLUSTER ASSEMBLY PROTEIN SUF"/>
    <property type="match status" value="1"/>
</dbReference>
<comment type="caution">
    <text evidence="3">The sequence shown here is derived from an EMBL/GenBank/DDBJ whole genome shotgun (WGS) entry which is preliminary data.</text>
</comment>
<dbReference type="Pfam" id="PF01458">
    <property type="entry name" value="SUFBD_core"/>
    <property type="match status" value="1"/>
</dbReference>
<dbReference type="PANTHER" id="PTHR30508:SF1">
    <property type="entry name" value="UPF0051 PROTEIN ABCI8, CHLOROPLASTIC-RELATED"/>
    <property type="match status" value="1"/>
</dbReference>
<dbReference type="InterPro" id="IPR000825">
    <property type="entry name" value="SUF_FeS_clus_asmbl_SufBD_core"/>
</dbReference>
<feature type="domain" description="SUF system FeS cluster assembly SufBD core" evidence="2">
    <location>
        <begin position="88"/>
        <end position="306"/>
    </location>
</feature>
<dbReference type="GO" id="GO:0016226">
    <property type="term" value="P:iron-sulfur cluster assembly"/>
    <property type="evidence" value="ECO:0007669"/>
    <property type="project" value="InterPro"/>
</dbReference>
<evidence type="ECO:0000313" key="3">
    <source>
        <dbReference type="EMBL" id="MPM31036.1"/>
    </source>
</evidence>
<sequence length="308" mass="33034">MLDIGKMESLLLGKIAGIDKIPEGAVSLRMNGKGAVRQSSENITIEAKTDKPGINIFVKPGTKGETVYIPVIVTESGVQDVVYNDFDIGEGADVTIVAGCGIHNDGCHESRHDGVHRFRLRKGAKLKYVEKHVGEGTGEGTRVLNPTTEVYMDEESVCEMELVQLGGVDSTYRKSTAVLAAGAKLTMTERLMTHGSQVAHSDMSAEMNGVDAAVQIISRSVARDTSVQVFHPVAIGNAPCRAHVQCDAIIMDKAKVSSIPEISANHAEAQIVHEAAIGRINSDQLLKLQTFGLSENEAEEVIIDGFLK</sequence>
<dbReference type="InterPro" id="IPR055346">
    <property type="entry name" value="Fe-S_cluster_assembly_SufBD"/>
</dbReference>
<dbReference type="InterPro" id="IPR037284">
    <property type="entry name" value="SUF_FeS_clus_asmbl_SufBD_sf"/>
</dbReference>
<organism evidence="3">
    <name type="scientific">bioreactor metagenome</name>
    <dbReference type="NCBI Taxonomy" id="1076179"/>
    <lineage>
        <taxon>unclassified sequences</taxon>
        <taxon>metagenomes</taxon>
        <taxon>ecological metagenomes</taxon>
    </lineage>
</organism>
<dbReference type="AlphaFoldDB" id="A0A644YR92"/>
<accession>A0A644YR92</accession>
<comment type="similarity">
    <text evidence="1">Belongs to the iron-sulfur cluster assembly SufBD family.</text>
</comment>
<name>A0A644YR92_9ZZZZ</name>
<proteinExistence type="inferred from homology"/>
<reference evidence="3" key="1">
    <citation type="submission" date="2019-08" db="EMBL/GenBank/DDBJ databases">
        <authorList>
            <person name="Kucharzyk K."/>
            <person name="Murdoch R.W."/>
            <person name="Higgins S."/>
            <person name="Loffler F."/>
        </authorList>
    </citation>
    <scope>NUCLEOTIDE SEQUENCE</scope>
</reference>
<dbReference type="SUPFAM" id="SSF101960">
    <property type="entry name" value="Stabilizer of iron transporter SufD"/>
    <property type="match status" value="1"/>
</dbReference>
<evidence type="ECO:0000259" key="2">
    <source>
        <dbReference type="Pfam" id="PF01458"/>
    </source>
</evidence>
<protein>
    <recommendedName>
        <fullName evidence="2">SUF system FeS cluster assembly SufBD core domain-containing protein</fullName>
    </recommendedName>
</protein>
<dbReference type="EMBL" id="VSSQ01005961">
    <property type="protein sequence ID" value="MPM31036.1"/>
    <property type="molecule type" value="Genomic_DNA"/>
</dbReference>
<gene>
    <name evidence="3" type="ORF">SDC9_77589</name>
</gene>
<evidence type="ECO:0000256" key="1">
    <source>
        <dbReference type="ARBA" id="ARBA00043967"/>
    </source>
</evidence>